<comment type="caution">
    <text evidence="1">The sequence shown here is derived from an EMBL/GenBank/DDBJ whole genome shotgun (WGS) entry which is preliminary data.</text>
</comment>
<gene>
    <name evidence="1" type="ORF">BDM02DRAFT_939434</name>
</gene>
<evidence type="ECO:0000313" key="1">
    <source>
        <dbReference type="EMBL" id="KAF9644500.1"/>
    </source>
</evidence>
<dbReference type="Proteomes" id="UP000886501">
    <property type="component" value="Unassembled WGS sequence"/>
</dbReference>
<accession>A0ACB6Z4B4</accession>
<organism evidence="1 2">
    <name type="scientific">Thelephora ganbajun</name>
    <name type="common">Ganba fungus</name>
    <dbReference type="NCBI Taxonomy" id="370292"/>
    <lineage>
        <taxon>Eukaryota</taxon>
        <taxon>Fungi</taxon>
        <taxon>Dikarya</taxon>
        <taxon>Basidiomycota</taxon>
        <taxon>Agaricomycotina</taxon>
        <taxon>Agaricomycetes</taxon>
        <taxon>Thelephorales</taxon>
        <taxon>Thelephoraceae</taxon>
        <taxon>Thelephora</taxon>
    </lineage>
</organism>
<reference evidence="1" key="1">
    <citation type="submission" date="2019-10" db="EMBL/GenBank/DDBJ databases">
        <authorList>
            <consortium name="DOE Joint Genome Institute"/>
            <person name="Kuo A."/>
            <person name="Miyauchi S."/>
            <person name="Kiss E."/>
            <person name="Drula E."/>
            <person name="Kohler A."/>
            <person name="Sanchez-Garcia M."/>
            <person name="Andreopoulos B."/>
            <person name="Barry K.W."/>
            <person name="Bonito G."/>
            <person name="Buee M."/>
            <person name="Carver A."/>
            <person name="Chen C."/>
            <person name="Cichocki N."/>
            <person name="Clum A."/>
            <person name="Culley D."/>
            <person name="Crous P.W."/>
            <person name="Fauchery L."/>
            <person name="Girlanda M."/>
            <person name="Hayes R."/>
            <person name="Keri Z."/>
            <person name="Labutti K."/>
            <person name="Lipzen A."/>
            <person name="Lombard V."/>
            <person name="Magnuson J."/>
            <person name="Maillard F."/>
            <person name="Morin E."/>
            <person name="Murat C."/>
            <person name="Nolan M."/>
            <person name="Ohm R."/>
            <person name="Pangilinan J."/>
            <person name="Pereira M."/>
            <person name="Perotto S."/>
            <person name="Peter M."/>
            <person name="Riley R."/>
            <person name="Sitrit Y."/>
            <person name="Stielow B."/>
            <person name="Szollosi G."/>
            <person name="Zifcakova L."/>
            <person name="Stursova M."/>
            <person name="Spatafora J.W."/>
            <person name="Tedersoo L."/>
            <person name="Vaario L.-M."/>
            <person name="Yamada A."/>
            <person name="Yan M."/>
            <person name="Wang P."/>
            <person name="Xu J."/>
            <person name="Bruns T."/>
            <person name="Baldrian P."/>
            <person name="Vilgalys R."/>
            <person name="Henrissat B."/>
            <person name="Grigoriev I.V."/>
            <person name="Hibbett D."/>
            <person name="Nagy L.G."/>
            <person name="Martin F.M."/>
        </authorList>
    </citation>
    <scope>NUCLEOTIDE SEQUENCE</scope>
    <source>
        <strain evidence="1">P2</strain>
    </source>
</reference>
<keyword evidence="2" id="KW-1185">Reference proteome</keyword>
<evidence type="ECO:0000313" key="2">
    <source>
        <dbReference type="Proteomes" id="UP000886501"/>
    </source>
</evidence>
<dbReference type="EMBL" id="MU118135">
    <property type="protein sequence ID" value="KAF9644500.1"/>
    <property type="molecule type" value="Genomic_DNA"/>
</dbReference>
<protein>
    <submittedName>
        <fullName evidence="1">Uncharacterized protein</fullName>
    </submittedName>
</protein>
<proteinExistence type="predicted"/>
<reference evidence="1" key="2">
    <citation type="journal article" date="2020" name="Nat. Commun.">
        <title>Large-scale genome sequencing of mycorrhizal fungi provides insights into the early evolution of symbiotic traits.</title>
        <authorList>
            <person name="Miyauchi S."/>
            <person name="Kiss E."/>
            <person name="Kuo A."/>
            <person name="Drula E."/>
            <person name="Kohler A."/>
            <person name="Sanchez-Garcia M."/>
            <person name="Morin E."/>
            <person name="Andreopoulos B."/>
            <person name="Barry K.W."/>
            <person name="Bonito G."/>
            <person name="Buee M."/>
            <person name="Carver A."/>
            <person name="Chen C."/>
            <person name="Cichocki N."/>
            <person name="Clum A."/>
            <person name="Culley D."/>
            <person name="Crous P.W."/>
            <person name="Fauchery L."/>
            <person name="Girlanda M."/>
            <person name="Hayes R.D."/>
            <person name="Keri Z."/>
            <person name="LaButti K."/>
            <person name="Lipzen A."/>
            <person name="Lombard V."/>
            <person name="Magnuson J."/>
            <person name="Maillard F."/>
            <person name="Murat C."/>
            <person name="Nolan M."/>
            <person name="Ohm R.A."/>
            <person name="Pangilinan J."/>
            <person name="Pereira M.F."/>
            <person name="Perotto S."/>
            <person name="Peter M."/>
            <person name="Pfister S."/>
            <person name="Riley R."/>
            <person name="Sitrit Y."/>
            <person name="Stielow J.B."/>
            <person name="Szollosi G."/>
            <person name="Zifcakova L."/>
            <person name="Stursova M."/>
            <person name="Spatafora J.W."/>
            <person name="Tedersoo L."/>
            <person name="Vaario L.M."/>
            <person name="Yamada A."/>
            <person name="Yan M."/>
            <person name="Wang P."/>
            <person name="Xu J."/>
            <person name="Bruns T."/>
            <person name="Baldrian P."/>
            <person name="Vilgalys R."/>
            <person name="Dunand C."/>
            <person name="Henrissat B."/>
            <person name="Grigoriev I.V."/>
            <person name="Hibbett D."/>
            <person name="Nagy L.G."/>
            <person name="Martin F.M."/>
        </authorList>
    </citation>
    <scope>NUCLEOTIDE SEQUENCE</scope>
    <source>
        <strain evidence="1">P2</strain>
    </source>
</reference>
<sequence>MVGRAYVKKVSLCVPYQYLIKARYALGNSRDRHRSQDGPISIAAAATGPPTSKCQEGAEAKREVSAEIRRGNHTRSCSPEERSCKRRRPATQTSSTS</sequence>
<name>A0ACB6Z4B4_THEGA</name>